<dbReference type="Proteomes" id="UP001527099">
    <property type="component" value="Unassembled WGS sequence"/>
</dbReference>
<feature type="transmembrane region" description="Helical" evidence="1">
    <location>
        <begin position="7"/>
        <end position="28"/>
    </location>
</feature>
<feature type="transmembrane region" description="Helical" evidence="1">
    <location>
        <begin position="65"/>
        <end position="83"/>
    </location>
</feature>
<organism evidence="2 3">
    <name type="scientific">Paenibacillus alginolyticus</name>
    <dbReference type="NCBI Taxonomy" id="59839"/>
    <lineage>
        <taxon>Bacteria</taxon>
        <taxon>Bacillati</taxon>
        <taxon>Bacillota</taxon>
        <taxon>Bacilli</taxon>
        <taxon>Bacillales</taxon>
        <taxon>Paenibacillaceae</taxon>
        <taxon>Paenibacillus</taxon>
    </lineage>
</organism>
<keyword evidence="1" id="KW-1133">Transmembrane helix</keyword>
<accession>A0ABT4GET5</accession>
<comment type="caution">
    <text evidence="2">The sequence shown here is derived from an EMBL/GenBank/DDBJ whole genome shotgun (WGS) entry which is preliminary data.</text>
</comment>
<sequence>MLRIIRILGIMFSLIVVAIAIYSSVAVVDLPTKSIISSWMMVGLCFSLIFNGISSYLPQKNKAGLLMSGSGVAILIIVLMKFSF</sequence>
<keyword evidence="1" id="KW-0812">Transmembrane</keyword>
<dbReference type="RefSeq" id="WP_029198740.1">
    <property type="nucleotide sequence ID" value="NZ_JAMDMW010000220.1"/>
</dbReference>
<evidence type="ECO:0000313" key="3">
    <source>
        <dbReference type="Proteomes" id="UP001527099"/>
    </source>
</evidence>
<keyword evidence="3" id="KW-1185">Reference proteome</keyword>
<feature type="transmembrane region" description="Helical" evidence="1">
    <location>
        <begin position="34"/>
        <end position="53"/>
    </location>
</feature>
<reference evidence="2 3" key="1">
    <citation type="submission" date="2022-05" db="EMBL/GenBank/DDBJ databases">
        <title>Genome Sequencing of Bee-Associated Microbes.</title>
        <authorList>
            <person name="Dunlap C."/>
        </authorList>
    </citation>
    <scope>NUCLEOTIDE SEQUENCE [LARGE SCALE GENOMIC DNA]</scope>
    <source>
        <strain evidence="2 3">NRRL B-14421</strain>
    </source>
</reference>
<keyword evidence="1" id="KW-0472">Membrane</keyword>
<evidence type="ECO:0000313" key="2">
    <source>
        <dbReference type="EMBL" id="MCY9694696.1"/>
    </source>
</evidence>
<evidence type="ECO:0000256" key="1">
    <source>
        <dbReference type="SAM" id="Phobius"/>
    </source>
</evidence>
<protein>
    <submittedName>
        <fullName evidence="2">Uncharacterized protein</fullName>
    </submittedName>
</protein>
<name>A0ABT4GET5_9BACL</name>
<dbReference type="EMBL" id="JAMDMX010000053">
    <property type="protein sequence ID" value="MCY9694696.1"/>
    <property type="molecule type" value="Genomic_DNA"/>
</dbReference>
<proteinExistence type="predicted"/>
<gene>
    <name evidence="2" type="ORF">M5X19_17535</name>
</gene>